<dbReference type="CDD" id="cd16667">
    <property type="entry name" value="RING-H2_RNF126-like"/>
    <property type="match status" value="1"/>
</dbReference>
<evidence type="ECO:0000256" key="4">
    <source>
        <dbReference type="ARBA" id="ARBA00022723"/>
    </source>
</evidence>
<evidence type="ECO:0000259" key="10">
    <source>
        <dbReference type="PROSITE" id="PS50089"/>
    </source>
</evidence>
<comment type="caution">
    <text evidence="11">The sequence shown here is derived from an EMBL/GenBank/DDBJ whole genome shotgun (WGS) entry which is preliminary data.</text>
</comment>
<keyword evidence="7" id="KW-0862">Zinc</keyword>
<dbReference type="Gene3D" id="3.30.40.10">
    <property type="entry name" value="Zinc/RING finger domain, C3HC4 (zinc finger)"/>
    <property type="match status" value="1"/>
</dbReference>
<dbReference type="SUPFAM" id="SSF57850">
    <property type="entry name" value="RING/U-box"/>
    <property type="match status" value="1"/>
</dbReference>
<dbReference type="Pfam" id="PF13639">
    <property type="entry name" value="zf-RING_2"/>
    <property type="match status" value="1"/>
</dbReference>
<feature type="compositionally biased region" description="Low complexity" evidence="9">
    <location>
        <begin position="240"/>
        <end position="252"/>
    </location>
</feature>
<evidence type="ECO:0000256" key="7">
    <source>
        <dbReference type="ARBA" id="ARBA00022833"/>
    </source>
</evidence>
<dbReference type="PROSITE" id="PS50089">
    <property type="entry name" value="ZF_RING_2"/>
    <property type="match status" value="1"/>
</dbReference>
<keyword evidence="3" id="KW-0808">Transferase</keyword>
<organism evidence="11 12">
    <name type="scientific">Nepenthes gracilis</name>
    <name type="common">Slender pitcher plant</name>
    <dbReference type="NCBI Taxonomy" id="150966"/>
    <lineage>
        <taxon>Eukaryota</taxon>
        <taxon>Viridiplantae</taxon>
        <taxon>Streptophyta</taxon>
        <taxon>Embryophyta</taxon>
        <taxon>Tracheophyta</taxon>
        <taxon>Spermatophyta</taxon>
        <taxon>Magnoliopsida</taxon>
        <taxon>eudicotyledons</taxon>
        <taxon>Gunneridae</taxon>
        <taxon>Pentapetalae</taxon>
        <taxon>Caryophyllales</taxon>
        <taxon>Nepenthaceae</taxon>
        <taxon>Nepenthes</taxon>
    </lineage>
</organism>
<dbReference type="Pfam" id="PF14369">
    <property type="entry name" value="Zn_ribbon_19"/>
    <property type="match status" value="1"/>
</dbReference>
<protein>
    <recommendedName>
        <fullName evidence="2">RING-type E3 ubiquitin transferase</fullName>
        <ecNumber evidence="2">2.3.2.27</ecNumber>
    </recommendedName>
</protein>
<dbReference type="GO" id="GO:0061630">
    <property type="term" value="F:ubiquitin protein ligase activity"/>
    <property type="evidence" value="ECO:0007669"/>
    <property type="project" value="UniProtKB-EC"/>
</dbReference>
<keyword evidence="4" id="KW-0479">Metal-binding</keyword>
<evidence type="ECO:0000313" key="12">
    <source>
        <dbReference type="Proteomes" id="UP001279734"/>
    </source>
</evidence>
<dbReference type="EMBL" id="BSYO01000001">
    <property type="protein sequence ID" value="GMG99965.1"/>
    <property type="molecule type" value="Genomic_DNA"/>
</dbReference>
<name>A0AAD3P563_NEPGR</name>
<sequence>MSSAGNTHWCYQCREAVHLDSQGMLCPYCNGGFVQELEELGSYGFRDDPDHVLGLMDAFDSLMWRNNPEQRFGIMEALDAFMSQRRRSSFDSERRPWLIFQGQLPSRMPRNGALEIFLNGNPGIGFSRGNNGDFFVGPGLQELIEQLTLNDRRGPPPAPRSAIDAMPTVKISPAHLRTDSHCPVCKDRFEVGSEARKMPCNHLYHSDCIVPWLVQHNSCPVCRLELPPPGSNNTAWVAQSSSGGNRSGSGDSNPQAREDSNQNQGRRNPLSLLWPFRSSNANSREYAGSGGSSSTASHGENHEMSYSGWPFDY</sequence>
<dbReference type="EC" id="2.3.2.27" evidence="2"/>
<dbReference type="SMART" id="SM00184">
    <property type="entry name" value="RING"/>
    <property type="match status" value="1"/>
</dbReference>
<reference evidence="11" key="1">
    <citation type="submission" date="2023-05" db="EMBL/GenBank/DDBJ databases">
        <title>Nepenthes gracilis genome sequencing.</title>
        <authorList>
            <person name="Fukushima K."/>
        </authorList>
    </citation>
    <scope>NUCLEOTIDE SEQUENCE</scope>
    <source>
        <strain evidence="11">SING2019-196</strain>
    </source>
</reference>
<dbReference type="InterPro" id="IPR001841">
    <property type="entry name" value="Znf_RING"/>
</dbReference>
<evidence type="ECO:0000256" key="6">
    <source>
        <dbReference type="ARBA" id="ARBA00022786"/>
    </source>
</evidence>
<evidence type="ECO:0000256" key="5">
    <source>
        <dbReference type="ARBA" id="ARBA00022771"/>
    </source>
</evidence>
<gene>
    <name evidence="11" type="ORF">Nepgr_001805</name>
</gene>
<evidence type="ECO:0000256" key="2">
    <source>
        <dbReference type="ARBA" id="ARBA00012483"/>
    </source>
</evidence>
<dbReference type="PANTHER" id="PTHR15710:SF34">
    <property type="entry name" value="E3 UBIQUITIN-PROTEIN LIGASE RHC1A-RELATED"/>
    <property type="match status" value="1"/>
</dbReference>
<dbReference type="PANTHER" id="PTHR15710">
    <property type="entry name" value="E3 UBIQUITIN-PROTEIN LIGASE PRAJA"/>
    <property type="match status" value="1"/>
</dbReference>
<keyword evidence="6" id="KW-0833">Ubl conjugation pathway</keyword>
<evidence type="ECO:0000256" key="1">
    <source>
        <dbReference type="ARBA" id="ARBA00000900"/>
    </source>
</evidence>
<dbReference type="FunFam" id="3.30.40.10:FF:000022">
    <property type="entry name" value="E3 ubiquitin-protein ligase RING1-like"/>
    <property type="match status" value="1"/>
</dbReference>
<evidence type="ECO:0000256" key="8">
    <source>
        <dbReference type="PROSITE-ProRule" id="PRU00175"/>
    </source>
</evidence>
<keyword evidence="12" id="KW-1185">Reference proteome</keyword>
<evidence type="ECO:0000313" key="11">
    <source>
        <dbReference type="EMBL" id="GMG99965.1"/>
    </source>
</evidence>
<evidence type="ECO:0000256" key="9">
    <source>
        <dbReference type="SAM" id="MobiDB-lite"/>
    </source>
</evidence>
<dbReference type="GO" id="GO:0016567">
    <property type="term" value="P:protein ubiquitination"/>
    <property type="evidence" value="ECO:0007669"/>
    <property type="project" value="TreeGrafter"/>
</dbReference>
<proteinExistence type="predicted"/>
<dbReference type="Proteomes" id="UP001279734">
    <property type="component" value="Unassembled WGS sequence"/>
</dbReference>
<dbReference type="InterPro" id="IPR039525">
    <property type="entry name" value="RNF126-like_zinc-ribbon"/>
</dbReference>
<feature type="domain" description="RING-type" evidence="10">
    <location>
        <begin position="182"/>
        <end position="223"/>
    </location>
</feature>
<dbReference type="GO" id="GO:0008270">
    <property type="term" value="F:zinc ion binding"/>
    <property type="evidence" value="ECO:0007669"/>
    <property type="project" value="UniProtKB-KW"/>
</dbReference>
<evidence type="ECO:0000256" key="3">
    <source>
        <dbReference type="ARBA" id="ARBA00022679"/>
    </source>
</evidence>
<accession>A0AAD3P563</accession>
<comment type="catalytic activity">
    <reaction evidence="1">
        <text>S-ubiquitinyl-[E2 ubiquitin-conjugating enzyme]-L-cysteine + [acceptor protein]-L-lysine = [E2 ubiquitin-conjugating enzyme]-L-cysteine + N(6)-ubiquitinyl-[acceptor protein]-L-lysine.</text>
        <dbReference type="EC" id="2.3.2.27"/>
    </reaction>
</comment>
<dbReference type="GO" id="GO:0005737">
    <property type="term" value="C:cytoplasm"/>
    <property type="evidence" value="ECO:0007669"/>
    <property type="project" value="TreeGrafter"/>
</dbReference>
<keyword evidence="5 8" id="KW-0863">Zinc-finger</keyword>
<dbReference type="AlphaFoldDB" id="A0AAD3P563"/>
<feature type="region of interest" description="Disordered" evidence="9">
    <location>
        <begin position="233"/>
        <end position="313"/>
    </location>
</feature>
<dbReference type="InterPro" id="IPR013083">
    <property type="entry name" value="Znf_RING/FYVE/PHD"/>
</dbReference>